<evidence type="ECO:0000256" key="5">
    <source>
        <dbReference type="ARBA" id="ARBA00022692"/>
    </source>
</evidence>
<feature type="transmembrane region" description="Helical" evidence="8">
    <location>
        <begin position="129"/>
        <end position="147"/>
    </location>
</feature>
<feature type="transmembrane region" description="Helical" evidence="8">
    <location>
        <begin position="243"/>
        <end position="261"/>
    </location>
</feature>
<dbReference type="InterPro" id="IPR004626">
    <property type="entry name" value="RarD"/>
</dbReference>
<name>A0ABM8Q2Y0_9BACT</name>
<keyword evidence="3" id="KW-0813">Transport</keyword>
<reference evidence="10 11" key="1">
    <citation type="submission" date="2020-11" db="EMBL/GenBank/DDBJ databases">
        <authorList>
            <person name="Peeters C."/>
        </authorList>
    </citation>
    <scope>NUCLEOTIDE SEQUENCE [LARGE SCALE GENOMIC DNA]</scope>
    <source>
        <strain evidence="10 11">LMG 8286</strain>
    </source>
</reference>
<evidence type="ECO:0000256" key="7">
    <source>
        <dbReference type="ARBA" id="ARBA00023136"/>
    </source>
</evidence>
<comment type="caution">
    <text evidence="10">The sequence shown here is derived from an EMBL/GenBank/DDBJ whole genome shotgun (WGS) entry which is preliminary data.</text>
</comment>
<dbReference type="RefSeq" id="WP_230056523.1">
    <property type="nucleotide sequence ID" value="NZ_CAJHOE010000001.1"/>
</dbReference>
<evidence type="ECO:0000313" key="10">
    <source>
        <dbReference type="EMBL" id="CAD7287126.1"/>
    </source>
</evidence>
<feature type="transmembrane region" description="Helical" evidence="8">
    <location>
        <begin position="12"/>
        <end position="31"/>
    </location>
</feature>
<evidence type="ECO:0000256" key="6">
    <source>
        <dbReference type="ARBA" id="ARBA00022989"/>
    </source>
</evidence>
<evidence type="ECO:0000256" key="8">
    <source>
        <dbReference type="SAM" id="Phobius"/>
    </source>
</evidence>
<evidence type="ECO:0000256" key="1">
    <source>
        <dbReference type="ARBA" id="ARBA00004651"/>
    </source>
</evidence>
<feature type="transmembrane region" description="Helical" evidence="8">
    <location>
        <begin position="75"/>
        <end position="94"/>
    </location>
</feature>
<protein>
    <submittedName>
        <fullName evidence="10">Protein RarD</fullName>
    </submittedName>
</protein>
<keyword evidence="11" id="KW-1185">Reference proteome</keyword>
<feature type="domain" description="EamA" evidence="9">
    <location>
        <begin position="8"/>
        <end position="143"/>
    </location>
</feature>
<dbReference type="NCBIfam" id="TIGR00688">
    <property type="entry name" value="rarD"/>
    <property type="match status" value="1"/>
</dbReference>
<evidence type="ECO:0000256" key="3">
    <source>
        <dbReference type="ARBA" id="ARBA00022448"/>
    </source>
</evidence>
<feature type="transmembrane region" description="Helical" evidence="8">
    <location>
        <begin position="180"/>
        <end position="200"/>
    </location>
</feature>
<organism evidence="10 11">
    <name type="scientific">Campylobacter suis</name>
    <dbReference type="NCBI Taxonomy" id="2790657"/>
    <lineage>
        <taxon>Bacteria</taxon>
        <taxon>Pseudomonadati</taxon>
        <taxon>Campylobacterota</taxon>
        <taxon>Epsilonproteobacteria</taxon>
        <taxon>Campylobacterales</taxon>
        <taxon>Campylobacteraceae</taxon>
        <taxon>Campylobacter</taxon>
    </lineage>
</organism>
<keyword evidence="5 8" id="KW-0812">Transmembrane</keyword>
<feature type="transmembrane region" description="Helical" evidence="8">
    <location>
        <begin position="267"/>
        <end position="288"/>
    </location>
</feature>
<evidence type="ECO:0000259" key="9">
    <source>
        <dbReference type="Pfam" id="PF00892"/>
    </source>
</evidence>
<feature type="transmembrane region" description="Helical" evidence="8">
    <location>
        <begin position="43"/>
        <end position="68"/>
    </location>
</feature>
<feature type="transmembrane region" description="Helical" evidence="8">
    <location>
        <begin position="100"/>
        <end position="122"/>
    </location>
</feature>
<dbReference type="EMBL" id="CAJHOE010000001">
    <property type="protein sequence ID" value="CAD7287126.1"/>
    <property type="molecule type" value="Genomic_DNA"/>
</dbReference>
<dbReference type="InterPro" id="IPR037185">
    <property type="entry name" value="EmrE-like"/>
</dbReference>
<keyword evidence="4" id="KW-1003">Cell membrane</keyword>
<proteinExistence type="inferred from homology"/>
<comment type="similarity">
    <text evidence="2">Belongs to the EamA transporter family.</text>
</comment>
<dbReference type="SUPFAM" id="SSF103481">
    <property type="entry name" value="Multidrug resistance efflux transporter EmrE"/>
    <property type="match status" value="2"/>
</dbReference>
<dbReference type="Proteomes" id="UP000789359">
    <property type="component" value="Unassembled WGS sequence"/>
</dbReference>
<evidence type="ECO:0000313" key="11">
    <source>
        <dbReference type="Proteomes" id="UP000789359"/>
    </source>
</evidence>
<feature type="transmembrane region" description="Helical" evidence="8">
    <location>
        <begin position="212"/>
        <end position="231"/>
    </location>
</feature>
<comment type="subcellular location">
    <subcellularLocation>
        <location evidence="1">Cell membrane</location>
        <topology evidence="1">Multi-pass membrane protein</topology>
    </subcellularLocation>
</comment>
<keyword evidence="7 8" id="KW-0472">Membrane</keyword>
<gene>
    <name evidence="10" type="primary">rarD_1</name>
    <name evidence="10" type="ORF">LMG8286_00757</name>
</gene>
<evidence type="ECO:0000256" key="4">
    <source>
        <dbReference type="ARBA" id="ARBA00022475"/>
    </source>
</evidence>
<dbReference type="Pfam" id="PF00892">
    <property type="entry name" value="EamA"/>
    <property type="match status" value="1"/>
</dbReference>
<sequence length="295" mass="32989">MPKDEQTKGFLYAFLAFLGWGVLFPIYFSLYDGVGSYEVLIHRIIWSVFFMAIYLGFSGGFAQVLCLLKQKRTRNALFLSGILVSFNWWIYVYAVGSGQILEASLGYFINPLMNMLLGAIVLKERLNTACKFGISIVFCAVAFQIYLLGSLPVIAIFLPLSFALYALVRKQIRVQAMHGLFIETLLVLPFSLIYFVYIFMSKESHFGVNFNGFLMVFSGILTIFPLVAFNAAATRISLTSLGFMQYLSPALAALVAVFVFNEDMSTGRAVSFALIWVAIGVVSFDVILKTRRKNG</sequence>
<accession>A0ABM8Q2Y0</accession>
<keyword evidence="6 8" id="KW-1133">Transmembrane helix</keyword>
<evidence type="ECO:0000256" key="2">
    <source>
        <dbReference type="ARBA" id="ARBA00007362"/>
    </source>
</evidence>
<dbReference type="InterPro" id="IPR000620">
    <property type="entry name" value="EamA_dom"/>
</dbReference>